<dbReference type="InterPro" id="IPR050090">
    <property type="entry name" value="Tyrosine_recombinase_XerCD"/>
</dbReference>
<dbReference type="Pfam" id="PF13102">
    <property type="entry name" value="Phage_int_SAM_5"/>
    <property type="match status" value="1"/>
</dbReference>
<evidence type="ECO:0000313" key="5">
    <source>
        <dbReference type="EMBL" id="SCM56022.1"/>
    </source>
</evidence>
<dbReference type="GO" id="GO:0015074">
    <property type="term" value="P:DNA integration"/>
    <property type="evidence" value="ECO:0007669"/>
    <property type="project" value="InterPro"/>
</dbReference>
<dbReference type="PROSITE" id="PS51898">
    <property type="entry name" value="TYR_RECOMBINASE"/>
    <property type="match status" value="1"/>
</dbReference>
<evidence type="ECO:0000256" key="3">
    <source>
        <dbReference type="ARBA" id="ARBA00023172"/>
    </source>
</evidence>
<dbReference type="Gene3D" id="1.10.443.10">
    <property type="entry name" value="Intergrase catalytic core"/>
    <property type="match status" value="1"/>
</dbReference>
<dbReference type="InterPro" id="IPR002104">
    <property type="entry name" value="Integrase_catalytic"/>
</dbReference>
<accession>A0A1G4G4P8</accession>
<name>A0A1G4G4P8_9BACT</name>
<reference evidence="5 6" key="1">
    <citation type="submission" date="2016-08" db="EMBL/GenBank/DDBJ databases">
        <authorList>
            <person name="Seilhamer J.J."/>
        </authorList>
    </citation>
    <scope>NUCLEOTIDE SEQUENCE [LARGE SCALE GENOMIC DNA]</scope>
    <source>
        <strain evidence="5">ING2-E5A</strain>
    </source>
</reference>
<dbReference type="PANTHER" id="PTHR30349:SF64">
    <property type="entry name" value="PROPHAGE INTEGRASE INTD-RELATED"/>
    <property type="match status" value="1"/>
</dbReference>
<dbReference type="Pfam" id="PF00589">
    <property type="entry name" value="Phage_integrase"/>
    <property type="match status" value="1"/>
</dbReference>
<dbReference type="PANTHER" id="PTHR30349">
    <property type="entry name" value="PHAGE INTEGRASE-RELATED"/>
    <property type="match status" value="1"/>
</dbReference>
<dbReference type="KEGG" id="pmuc:ING2E5A_0685"/>
<organism evidence="5 6">
    <name type="scientific">Petrimonas mucosa</name>
    <dbReference type="NCBI Taxonomy" id="1642646"/>
    <lineage>
        <taxon>Bacteria</taxon>
        <taxon>Pseudomonadati</taxon>
        <taxon>Bacteroidota</taxon>
        <taxon>Bacteroidia</taxon>
        <taxon>Bacteroidales</taxon>
        <taxon>Dysgonomonadaceae</taxon>
        <taxon>Petrimonas</taxon>
    </lineage>
</organism>
<dbReference type="InterPro" id="IPR025269">
    <property type="entry name" value="SAM-like_dom"/>
</dbReference>
<dbReference type="GO" id="GO:0006310">
    <property type="term" value="P:DNA recombination"/>
    <property type="evidence" value="ECO:0007669"/>
    <property type="project" value="UniProtKB-KW"/>
</dbReference>
<protein>
    <recommendedName>
        <fullName evidence="4">Tyr recombinase domain-containing protein</fullName>
    </recommendedName>
</protein>
<dbReference type="InterPro" id="IPR011010">
    <property type="entry name" value="DNA_brk_join_enz"/>
</dbReference>
<keyword evidence="6" id="KW-1185">Reference proteome</keyword>
<feature type="domain" description="Tyr recombinase" evidence="4">
    <location>
        <begin position="221"/>
        <end position="397"/>
    </location>
</feature>
<dbReference type="InterPro" id="IPR013762">
    <property type="entry name" value="Integrase-like_cat_sf"/>
</dbReference>
<dbReference type="CDD" id="cd01185">
    <property type="entry name" value="INTN1_C_like"/>
    <property type="match status" value="1"/>
</dbReference>
<dbReference type="EMBL" id="LT608328">
    <property type="protein sequence ID" value="SCM56022.1"/>
    <property type="molecule type" value="Genomic_DNA"/>
</dbReference>
<keyword evidence="2" id="KW-0238">DNA-binding</keyword>
<gene>
    <name evidence="5" type="ORF">ING2E5A_0685</name>
</gene>
<dbReference type="GO" id="GO:0003677">
    <property type="term" value="F:DNA binding"/>
    <property type="evidence" value="ECO:0007669"/>
    <property type="project" value="UniProtKB-KW"/>
</dbReference>
<dbReference type="InterPro" id="IPR010998">
    <property type="entry name" value="Integrase_recombinase_N"/>
</dbReference>
<dbReference type="AlphaFoldDB" id="A0A1G4G4P8"/>
<evidence type="ECO:0000313" key="6">
    <source>
        <dbReference type="Proteomes" id="UP000178485"/>
    </source>
</evidence>
<dbReference type="RefSeq" id="WP_071136176.1">
    <property type="nucleotide sequence ID" value="NZ_LT608328.1"/>
</dbReference>
<sequence length="404" mass="46625">MEKSTFSVSYFLRKNKKYRNGSAPLLVRITYNGVRSEFTSNHNVKPEYWDQKSNRAIGQTSYSKKVNGFLDHIYVGLCDSIKDLEERGVEVTAENIKNNYLGLIEFKQVTLLSLYAEHNAKMEALVGKTYAFSTLQKHLTTLEHLKDFLEKEYKSGDIIMEKVNTQFLLDFEFYLKTEKSISNNTTIKYMKNLGKVVRVGLNAGYLKRDPYATIKYHHEEIEKVFLDRSELQSILAKEFEIKRLDQVRDAFLFCCFTGLAFADVKALTTDCLYEPNKGEIWINKKRQKTKKWFHVPLLPQAKSIIDKYEHHPVREKGILIPVPTNQKMNAYLKEIADLCGIKKNLTTHCARHTFATTVTLANGVSMESVSKMLGHSSILITRNYAKVLDETIGKEMEQLKDKLE</sequence>
<comment type="similarity">
    <text evidence="1">Belongs to the 'phage' integrase family.</text>
</comment>
<dbReference type="STRING" id="1642646.ING2E5A_0685"/>
<proteinExistence type="inferred from homology"/>
<dbReference type="Gene3D" id="1.10.150.130">
    <property type="match status" value="1"/>
</dbReference>
<evidence type="ECO:0000256" key="1">
    <source>
        <dbReference type="ARBA" id="ARBA00008857"/>
    </source>
</evidence>
<dbReference type="Proteomes" id="UP000178485">
    <property type="component" value="Chromosome i"/>
</dbReference>
<dbReference type="InterPro" id="IPR035386">
    <property type="entry name" value="Arm-DNA-bind_5"/>
</dbReference>
<dbReference type="Pfam" id="PF17293">
    <property type="entry name" value="Arm-DNA-bind_5"/>
    <property type="match status" value="1"/>
</dbReference>
<dbReference type="SUPFAM" id="SSF56349">
    <property type="entry name" value="DNA breaking-rejoining enzymes"/>
    <property type="match status" value="1"/>
</dbReference>
<evidence type="ECO:0000256" key="2">
    <source>
        <dbReference type="ARBA" id="ARBA00023125"/>
    </source>
</evidence>
<evidence type="ECO:0000259" key="4">
    <source>
        <dbReference type="PROSITE" id="PS51898"/>
    </source>
</evidence>
<keyword evidence="3" id="KW-0233">DNA recombination</keyword>